<dbReference type="GO" id="GO:0004555">
    <property type="term" value="F:alpha,alpha-trehalase activity"/>
    <property type="evidence" value="ECO:0007669"/>
    <property type="project" value="UniProtKB-EC"/>
</dbReference>
<dbReference type="PRINTS" id="PR00744">
    <property type="entry name" value="GLHYDRLASE37"/>
</dbReference>
<dbReference type="OrthoDB" id="6611356at2759"/>
<evidence type="ECO:0000256" key="3">
    <source>
        <dbReference type="ARBA" id="ARBA00012757"/>
    </source>
</evidence>
<evidence type="ECO:0000256" key="1">
    <source>
        <dbReference type="ARBA" id="ARBA00001576"/>
    </source>
</evidence>
<evidence type="ECO:0000313" key="9">
    <source>
        <dbReference type="Proteomes" id="UP000479000"/>
    </source>
</evidence>
<dbReference type="GO" id="GO:0005993">
    <property type="term" value="P:trehalose catabolic process"/>
    <property type="evidence" value="ECO:0007669"/>
    <property type="project" value="TreeGrafter"/>
</dbReference>
<keyword evidence="5 7" id="KW-0378">Hydrolase</keyword>
<keyword evidence="6 7" id="KW-0326">Glycosidase</keyword>
<dbReference type="Pfam" id="PF01204">
    <property type="entry name" value="Trehalase"/>
    <property type="match status" value="1"/>
</dbReference>
<dbReference type="InterPro" id="IPR018232">
    <property type="entry name" value="Glyco_hydro_37_CS"/>
</dbReference>
<dbReference type="Gene3D" id="1.50.10.10">
    <property type="match status" value="1"/>
</dbReference>
<sequence>MKPSTACLEALPDRTWRSSIEYLEGFKTEREFYGRTRRASRQVVMDFGKGGTPTSESYSGEQWDYPNAWPPLQSIVIQGLDNLGVYNATEFAYHLANQWLKSLLAGYKKYGKMFEKYDALKIGEPGSGGEYTDQDGFGWTNGFALELLEKYGQVIQWDQSIPVVVSNKVKKQTQLTNLSRLRCLTFL</sequence>
<evidence type="ECO:0000256" key="4">
    <source>
        <dbReference type="ARBA" id="ARBA00019905"/>
    </source>
</evidence>
<organism evidence="8 9">
    <name type="scientific">Nesidiocoris tenuis</name>
    <dbReference type="NCBI Taxonomy" id="355587"/>
    <lineage>
        <taxon>Eukaryota</taxon>
        <taxon>Metazoa</taxon>
        <taxon>Ecdysozoa</taxon>
        <taxon>Arthropoda</taxon>
        <taxon>Hexapoda</taxon>
        <taxon>Insecta</taxon>
        <taxon>Pterygota</taxon>
        <taxon>Neoptera</taxon>
        <taxon>Paraneoptera</taxon>
        <taxon>Hemiptera</taxon>
        <taxon>Heteroptera</taxon>
        <taxon>Panheteroptera</taxon>
        <taxon>Cimicomorpha</taxon>
        <taxon>Miridae</taxon>
        <taxon>Dicyphina</taxon>
        <taxon>Nesidiocoris</taxon>
    </lineage>
</organism>
<dbReference type="InterPro" id="IPR012341">
    <property type="entry name" value="6hp_glycosidase-like_sf"/>
</dbReference>
<protein>
    <recommendedName>
        <fullName evidence="4 7">Trehalase</fullName>
        <ecNumber evidence="3 7">3.2.1.28</ecNumber>
    </recommendedName>
    <alternativeName>
        <fullName evidence="7">Alpha-trehalose glucohydrolase</fullName>
    </alternativeName>
</protein>
<dbReference type="Proteomes" id="UP000479000">
    <property type="component" value="Unassembled WGS sequence"/>
</dbReference>
<evidence type="ECO:0000256" key="5">
    <source>
        <dbReference type="ARBA" id="ARBA00022801"/>
    </source>
</evidence>
<dbReference type="InterPro" id="IPR008928">
    <property type="entry name" value="6-hairpin_glycosidase_sf"/>
</dbReference>
<dbReference type="PANTHER" id="PTHR23403">
    <property type="entry name" value="TREHALASE"/>
    <property type="match status" value="1"/>
</dbReference>
<keyword evidence="9" id="KW-1185">Reference proteome</keyword>
<gene>
    <name evidence="8" type="ORF">NTEN_LOCUS10832</name>
</gene>
<comment type="catalytic activity">
    <reaction evidence="1 7">
        <text>alpha,alpha-trehalose + H2O = alpha-D-glucose + beta-D-glucose</text>
        <dbReference type="Rhea" id="RHEA:32675"/>
        <dbReference type="ChEBI" id="CHEBI:15377"/>
        <dbReference type="ChEBI" id="CHEBI:15903"/>
        <dbReference type="ChEBI" id="CHEBI:16551"/>
        <dbReference type="ChEBI" id="CHEBI:17925"/>
        <dbReference type="EC" id="3.2.1.28"/>
    </reaction>
</comment>
<proteinExistence type="inferred from homology"/>
<dbReference type="SUPFAM" id="SSF48208">
    <property type="entry name" value="Six-hairpin glycosidases"/>
    <property type="match status" value="1"/>
</dbReference>
<reference evidence="8 9" key="1">
    <citation type="submission" date="2020-02" db="EMBL/GenBank/DDBJ databases">
        <authorList>
            <person name="Ferguson B K."/>
        </authorList>
    </citation>
    <scope>NUCLEOTIDE SEQUENCE [LARGE SCALE GENOMIC DNA]</scope>
</reference>
<evidence type="ECO:0000256" key="7">
    <source>
        <dbReference type="RuleBase" id="RU361180"/>
    </source>
</evidence>
<dbReference type="PROSITE" id="PS00928">
    <property type="entry name" value="TREHALASE_2"/>
    <property type="match status" value="1"/>
</dbReference>
<evidence type="ECO:0000256" key="2">
    <source>
        <dbReference type="ARBA" id="ARBA00005615"/>
    </source>
</evidence>
<dbReference type="EMBL" id="CADCXU010016309">
    <property type="protein sequence ID" value="CAB0005355.1"/>
    <property type="molecule type" value="Genomic_DNA"/>
</dbReference>
<dbReference type="InterPro" id="IPR001661">
    <property type="entry name" value="Glyco_hydro_37"/>
</dbReference>
<evidence type="ECO:0000256" key="6">
    <source>
        <dbReference type="ARBA" id="ARBA00023295"/>
    </source>
</evidence>
<evidence type="ECO:0000313" key="8">
    <source>
        <dbReference type="EMBL" id="CAB0005355.1"/>
    </source>
</evidence>
<dbReference type="AlphaFoldDB" id="A0A6H5GQT1"/>
<name>A0A6H5GQT1_9HEMI</name>
<accession>A0A6H5GQT1</accession>
<dbReference type="PANTHER" id="PTHR23403:SF1">
    <property type="entry name" value="TREHALASE"/>
    <property type="match status" value="1"/>
</dbReference>
<dbReference type="EC" id="3.2.1.28" evidence="3 7"/>
<comment type="similarity">
    <text evidence="2 7">Belongs to the glycosyl hydrolase 37 family.</text>
</comment>